<protein>
    <submittedName>
        <fullName evidence="2">AMP-binding protein</fullName>
    </submittedName>
</protein>
<gene>
    <name evidence="2" type="ORF">JM949_01815</name>
</gene>
<dbReference type="RefSeq" id="WP_203146713.1">
    <property type="nucleotide sequence ID" value="NZ_JAEVHL010000004.1"/>
</dbReference>
<proteinExistence type="predicted"/>
<feature type="domain" description="AMP-dependent synthetase/ligase" evidence="1">
    <location>
        <begin position="10"/>
        <end position="370"/>
    </location>
</feature>
<comment type="caution">
    <text evidence="2">The sequence shown here is derived from an EMBL/GenBank/DDBJ whole genome shotgun (WGS) entry which is preliminary data.</text>
</comment>
<name>A0ABS1YAA8_9ACTN</name>
<dbReference type="InterPro" id="IPR042099">
    <property type="entry name" value="ANL_N_sf"/>
</dbReference>
<keyword evidence="3" id="KW-1185">Reference proteome</keyword>
<evidence type="ECO:0000313" key="2">
    <source>
        <dbReference type="EMBL" id="MBM0274287.1"/>
    </source>
</evidence>
<dbReference type="InterPro" id="IPR045851">
    <property type="entry name" value="AMP-bd_C_sf"/>
</dbReference>
<dbReference type="InterPro" id="IPR000873">
    <property type="entry name" value="AMP-dep_synth/lig_dom"/>
</dbReference>
<dbReference type="EMBL" id="JAEVHL010000004">
    <property type="protein sequence ID" value="MBM0274287.1"/>
    <property type="molecule type" value="Genomic_DNA"/>
</dbReference>
<evidence type="ECO:0000313" key="3">
    <source>
        <dbReference type="Proteomes" id="UP000622245"/>
    </source>
</evidence>
<dbReference type="Proteomes" id="UP000622245">
    <property type="component" value="Unassembled WGS sequence"/>
</dbReference>
<organism evidence="2 3">
    <name type="scientific">Micromonospora tarensis</name>
    <dbReference type="NCBI Taxonomy" id="2806100"/>
    <lineage>
        <taxon>Bacteria</taxon>
        <taxon>Bacillati</taxon>
        <taxon>Actinomycetota</taxon>
        <taxon>Actinomycetes</taxon>
        <taxon>Micromonosporales</taxon>
        <taxon>Micromonosporaceae</taxon>
        <taxon>Micromonospora</taxon>
    </lineage>
</organism>
<accession>A0ABS1YAA8</accession>
<dbReference type="Pfam" id="PF00501">
    <property type="entry name" value="AMP-binding"/>
    <property type="match status" value="1"/>
</dbReference>
<dbReference type="PANTHER" id="PTHR45527">
    <property type="entry name" value="NONRIBOSOMAL PEPTIDE SYNTHETASE"/>
    <property type="match status" value="1"/>
</dbReference>
<dbReference type="Gene3D" id="3.40.50.12780">
    <property type="entry name" value="N-terminal domain of ligase-like"/>
    <property type="match status" value="1"/>
</dbReference>
<dbReference type="SUPFAM" id="SSF56801">
    <property type="entry name" value="Acetyl-CoA synthetase-like"/>
    <property type="match status" value="1"/>
</dbReference>
<dbReference type="PANTHER" id="PTHR45527:SF1">
    <property type="entry name" value="FATTY ACID SYNTHASE"/>
    <property type="match status" value="1"/>
</dbReference>
<sequence>MTTRTLYGWFAASVAANPDQVALEVGDLALTYARLDAVAADVAHRMCRAADGVPARVGLLTSRGAVGYVAYLAALRLGAVVVPLNPNAPAVRNLDITREAGVTLTVLDETSGAGAADFRKGADRALLDLSGYDLREAGSRPEAAGTPAVSVGDDDGIAYIIFTSGTTGRPKGVPIVNRSIHAYLSHVIDRYALGPGCRVSQMFEMSFDASLLEIFGSWGSGATLCVPTAAEVFTPVRYVNARRLTHWMSVPSVISFAKQLRGLAPGSMPTVRRAVFGGETLTVEQAEAFSAAAPNATVHNTYGPTEITVFVTDYQLPADRTAWPETSNRSVPIGALFPGMDWVLVDDRQRVSERDGELCVRGVQRFGGYLDPEQSRERFVSVDGGVASTYDGTRALVAEDYYRTGDRCRFDGGELVHLGRIDNQVKIRGHRIELGEIEAVLRRHPGVVAMVVVAVTASDGEVELHAVHTGDEVFAEQFADLLATLPAYMHPRRFHHRDSVPVTAVGKVDRKRLTAELAR</sequence>
<dbReference type="PROSITE" id="PS00455">
    <property type="entry name" value="AMP_BINDING"/>
    <property type="match status" value="1"/>
</dbReference>
<dbReference type="InterPro" id="IPR020845">
    <property type="entry name" value="AMP-binding_CS"/>
</dbReference>
<reference evidence="2 3" key="1">
    <citation type="submission" date="2021-01" db="EMBL/GenBank/DDBJ databases">
        <title>Draft genome sequence of Micromonospora sp. strain STR1s_6.</title>
        <authorList>
            <person name="Karlyshev A."/>
            <person name="Jawad R."/>
        </authorList>
    </citation>
    <scope>NUCLEOTIDE SEQUENCE [LARGE SCALE GENOMIC DNA]</scope>
    <source>
        <strain evidence="2 3">STR1S-6</strain>
    </source>
</reference>
<evidence type="ECO:0000259" key="1">
    <source>
        <dbReference type="Pfam" id="PF00501"/>
    </source>
</evidence>
<dbReference type="Gene3D" id="3.30.300.30">
    <property type="match status" value="1"/>
</dbReference>